<dbReference type="STRING" id="695939.SAMN00790413_01958"/>
<proteinExistence type="predicted"/>
<organism evidence="2 3">
    <name type="scientific">Deinococcus hopiensis KR-140</name>
    <dbReference type="NCBI Taxonomy" id="695939"/>
    <lineage>
        <taxon>Bacteria</taxon>
        <taxon>Thermotogati</taxon>
        <taxon>Deinococcota</taxon>
        <taxon>Deinococci</taxon>
        <taxon>Deinococcales</taxon>
        <taxon>Deinococcaceae</taxon>
        <taxon>Deinococcus</taxon>
    </lineage>
</organism>
<dbReference type="RefSeq" id="WP_084049326.1">
    <property type="nucleotide sequence ID" value="NZ_FWWU01000009.1"/>
</dbReference>
<evidence type="ECO:0000313" key="2">
    <source>
        <dbReference type="EMBL" id="SMB93380.1"/>
    </source>
</evidence>
<dbReference type="EMBL" id="FWWU01000009">
    <property type="protein sequence ID" value="SMB93380.1"/>
    <property type="molecule type" value="Genomic_DNA"/>
</dbReference>
<evidence type="ECO:0000313" key="3">
    <source>
        <dbReference type="Proteomes" id="UP000192582"/>
    </source>
</evidence>
<feature type="compositionally biased region" description="Low complexity" evidence="1">
    <location>
        <begin position="183"/>
        <end position="199"/>
    </location>
</feature>
<gene>
    <name evidence="2" type="ORF">SAMN00790413_01958</name>
</gene>
<keyword evidence="3" id="KW-1185">Reference proteome</keyword>
<dbReference type="Proteomes" id="UP000192582">
    <property type="component" value="Unassembled WGS sequence"/>
</dbReference>
<reference evidence="2" key="1">
    <citation type="submission" date="2017-04" db="EMBL/GenBank/DDBJ databases">
        <authorList>
            <person name="Afonso C.L."/>
            <person name="Miller P.J."/>
            <person name="Scott M.A."/>
            <person name="Spackman E."/>
            <person name="Goraichik I."/>
            <person name="Dimitrov K.M."/>
            <person name="Suarez D.L."/>
            <person name="Swayne D.E."/>
        </authorList>
    </citation>
    <scope>NUCLEOTIDE SEQUENCE [LARGE SCALE GENOMIC DNA]</scope>
    <source>
        <strain evidence="2">KR-140</strain>
    </source>
</reference>
<sequence length="218" mass="23791">MGLKGQSKESSNFERTIFPEGTYDMVLDKAIVMMGKPSQYAPEGAPKIMFIWKWTDEEGTEFELTDYLGFPKNMKWNEKSAFWKRAGEIAGLTFTNDNAGLLDIDLGEFIQSYTELLEHITSKDDRGNSEKAHVKGLSVGDQELLGKKCRLVVGVWDNGEKQGNEIAKVMQIAAASGPRKPTKAAPTTQSAPAAQKAAPAPRPAPAAPTGQAEVDLPF</sequence>
<evidence type="ECO:0000256" key="1">
    <source>
        <dbReference type="SAM" id="MobiDB-lite"/>
    </source>
</evidence>
<feature type="region of interest" description="Disordered" evidence="1">
    <location>
        <begin position="174"/>
        <end position="218"/>
    </location>
</feature>
<dbReference type="AlphaFoldDB" id="A0A1W1VJH0"/>
<name>A0A1W1VJH0_9DEIO</name>
<dbReference type="OrthoDB" id="67907at2"/>
<accession>A0A1W1VJH0</accession>
<protein>
    <submittedName>
        <fullName evidence="2">Uncharacterized protein</fullName>
    </submittedName>
</protein>